<evidence type="ECO:0000256" key="3">
    <source>
        <dbReference type="ARBA" id="ARBA00022898"/>
    </source>
</evidence>
<proteinExistence type="inferred from homology"/>
<evidence type="ECO:0000259" key="6">
    <source>
        <dbReference type="Pfam" id="PF01276"/>
    </source>
</evidence>
<evidence type="ECO:0000259" key="7">
    <source>
        <dbReference type="Pfam" id="PF03709"/>
    </source>
</evidence>
<evidence type="ECO:0000256" key="4">
    <source>
        <dbReference type="ARBA" id="ARBA00023239"/>
    </source>
</evidence>
<dbReference type="InterPro" id="IPR015422">
    <property type="entry name" value="PyrdxlP-dep_Trfase_small"/>
</dbReference>
<dbReference type="GO" id="GO:0030170">
    <property type="term" value="F:pyridoxal phosphate binding"/>
    <property type="evidence" value="ECO:0007669"/>
    <property type="project" value="TreeGrafter"/>
</dbReference>
<name>A0A370K2S9_9GAMM</name>
<evidence type="ECO:0000256" key="1">
    <source>
        <dbReference type="ARBA" id="ARBA00010671"/>
    </source>
</evidence>
<evidence type="ECO:0000259" key="8">
    <source>
        <dbReference type="Pfam" id="PF03711"/>
    </source>
</evidence>
<dbReference type="Pfam" id="PF01276">
    <property type="entry name" value="OKR_DC_1"/>
    <property type="match status" value="1"/>
</dbReference>
<dbReference type="Gene3D" id="3.90.1150.10">
    <property type="entry name" value="Aspartate Aminotransferase, domain 1"/>
    <property type="match status" value="1"/>
</dbReference>
<dbReference type="RefSeq" id="WP_114826771.1">
    <property type="nucleotide sequence ID" value="NZ_QQSY01000008.1"/>
</dbReference>
<gene>
    <name evidence="9" type="ORF">DVT68_18920</name>
</gene>
<reference evidence="9 10" key="1">
    <citation type="submission" date="2018-07" db="EMBL/GenBank/DDBJ databases">
        <title>Dyella solisilvae sp. nov., isolated from the pine and broad-leaved mixed forest soil.</title>
        <authorList>
            <person name="Gao Z."/>
            <person name="Qiu L."/>
        </authorList>
    </citation>
    <scope>NUCLEOTIDE SEQUENCE [LARGE SCALE GENOMIC DNA]</scope>
    <source>
        <strain evidence="9 10">DHG54</strain>
    </source>
</reference>
<organism evidence="9 10">
    <name type="scientific">Dyella solisilvae</name>
    <dbReference type="NCBI Taxonomy" id="1920168"/>
    <lineage>
        <taxon>Bacteria</taxon>
        <taxon>Pseudomonadati</taxon>
        <taxon>Pseudomonadota</taxon>
        <taxon>Gammaproteobacteria</taxon>
        <taxon>Lysobacterales</taxon>
        <taxon>Rhodanobacteraceae</taxon>
        <taxon>Dyella</taxon>
    </lineage>
</organism>
<sequence length="777" mass="86128">MSMNHPWVLYVTSDVPHAGSAYFLALSRLAKAVQESDIEVVRALNCEDAVALARGTASYSAVAIDWGLGDSTAMSEKSVAEIIRAIRDKSLRVPIFLLTRSIQTPDIPLSLIREVREYVNVGSETPEFFARRLKFAIDDYHGGLLPPYFKALKKLTEEGTYQWDAPGHMGGAAYLKHPAGAEFHEFFGENIMRADIGISNAELGSWLDIEGPPADSQRMAARVFGADWTFYVLAGSSASNRIVAQATVGQDEIVVADRNCHKSLNHAMTLAGARPVYFQPSRNGYGMIGLIPPKRFTRAHIKQLIDESPLSKGARTQAPVYAVVTNPTYDGLLYNVDKVAELLSASVDRVHFDEAWYAYGKFHPLYQHRYAMGVPRDMKDRPTIVAVQSTHKMLPAFSMASYIHVSNAKRGEISWSPIKEAFMMHGTTSPFYPLIASLDIASAMMDEPTGPALLRETVDYAVAFRRAVALVGQRFADEGEWFFSIFQPTRVPYKGKKTPFHELPLEFLSNSTDCWTLKSGDDWHGLPDEVVKDDFCMLDPTKVTILCPGTDAKGKLAKRGMPGAVLAKFLDARRQEIARTGDYTVLVLFSVGTTQGKWGTLLETLLSFKRLYDRKASLDEALPDLVQAYPERYRGMTLPQLCDEMHVAMTELDLQAMANQAGEVLSEQVYTPAQAYQYLIHDRTEEVRVAELPGRVAALMIVPYPPGIPVLMPGERVDAKGGPIVHFLEAVEAYGRRFPGFGREVQNVHADANGDLWARVLVEEGAPAKRAKGAKKR</sequence>
<dbReference type="GO" id="GO:0008792">
    <property type="term" value="F:arginine decarboxylase activity"/>
    <property type="evidence" value="ECO:0007669"/>
    <property type="project" value="TreeGrafter"/>
</dbReference>
<dbReference type="EMBL" id="QQSY01000008">
    <property type="protein sequence ID" value="RDI96963.1"/>
    <property type="molecule type" value="Genomic_DNA"/>
</dbReference>
<dbReference type="Pfam" id="PF03709">
    <property type="entry name" value="OKR_DC_1_N"/>
    <property type="match status" value="1"/>
</dbReference>
<dbReference type="InterPro" id="IPR005308">
    <property type="entry name" value="OKR_de-COase_N"/>
</dbReference>
<dbReference type="Gene3D" id="3.40.640.10">
    <property type="entry name" value="Type I PLP-dependent aspartate aminotransferase-like (Major domain)"/>
    <property type="match status" value="1"/>
</dbReference>
<feature type="domain" description="Orn/Lys/Arg decarboxylases family 1 pyridoxal-P attachment site" evidence="6">
    <location>
        <begin position="146"/>
        <end position="596"/>
    </location>
</feature>
<dbReference type="OrthoDB" id="9761189at2"/>
<keyword evidence="10" id="KW-1185">Reference proteome</keyword>
<dbReference type="Proteomes" id="UP000254711">
    <property type="component" value="Unassembled WGS sequence"/>
</dbReference>
<evidence type="ECO:0000256" key="5">
    <source>
        <dbReference type="PIRSR" id="PIRSR009393-1"/>
    </source>
</evidence>
<evidence type="ECO:0000256" key="2">
    <source>
        <dbReference type="ARBA" id="ARBA00022793"/>
    </source>
</evidence>
<keyword evidence="3 5" id="KW-0663">Pyridoxal phosphate</keyword>
<dbReference type="InterPro" id="IPR008286">
    <property type="entry name" value="Prn/Lys/Arg_de-COase_C"/>
</dbReference>
<dbReference type="Gene3D" id="3.90.100.10">
    <property type="entry name" value="Orn/Lys/Arg decarboxylase, C-terminal domain"/>
    <property type="match status" value="1"/>
</dbReference>
<dbReference type="AlphaFoldDB" id="A0A370K2S9"/>
<evidence type="ECO:0000313" key="10">
    <source>
        <dbReference type="Proteomes" id="UP000254711"/>
    </source>
</evidence>
<keyword evidence="4" id="KW-0456">Lyase</keyword>
<accession>A0A370K2S9</accession>
<feature type="modified residue" description="N6-(pyridoxal phosphate)lysine" evidence="5">
    <location>
        <position position="392"/>
    </location>
</feature>
<evidence type="ECO:0000313" key="9">
    <source>
        <dbReference type="EMBL" id="RDI96963.1"/>
    </source>
</evidence>
<keyword evidence="2" id="KW-0210">Decarboxylase</keyword>
<dbReference type="InterPro" id="IPR000310">
    <property type="entry name" value="Orn/Lys/Arg_deCO2ase_major_dom"/>
</dbReference>
<comment type="similarity">
    <text evidence="1">Belongs to the Orn/Lys/Arg decarboxylase class-I family.</text>
</comment>
<comment type="caution">
    <text evidence="9">The sequence shown here is derived from an EMBL/GenBank/DDBJ whole genome shotgun (WGS) entry which is preliminary data.</text>
</comment>
<protein>
    <submittedName>
        <fullName evidence="9">Arginine decarboxylase</fullName>
    </submittedName>
</protein>
<dbReference type="PANTHER" id="PTHR45229">
    <property type="entry name" value="CONSTITUTIVE ORNITHINE DECARBOXYLASE"/>
    <property type="match status" value="1"/>
</dbReference>
<dbReference type="PIRSF" id="PIRSF009393">
    <property type="entry name" value="Orn_decarb"/>
    <property type="match status" value="1"/>
</dbReference>
<dbReference type="SUPFAM" id="SSF53383">
    <property type="entry name" value="PLP-dependent transferases"/>
    <property type="match status" value="1"/>
</dbReference>
<dbReference type="Gene3D" id="3.40.50.2300">
    <property type="match status" value="1"/>
</dbReference>
<dbReference type="Pfam" id="PF03711">
    <property type="entry name" value="OKR_DC_1_C"/>
    <property type="match status" value="1"/>
</dbReference>
<dbReference type="PANTHER" id="PTHR45229:SF3">
    <property type="entry name" value="BIODEGRADATIVE ARGININE DECARBOXYLASE"/>
    <property type="match status" value="1"/>
</dbReference>
<feature type="domain" description="Orn/Lys/Arg decarboxylase C-terminal" evidence="8">
    <location>
        <begin position="622"/>
        <end position="751"/>
    </location>
</feature>
<feature type="domain" description="Orn/Lys/Arg decarboxylase N-terminal" evidence="7">
    <location>
        <begin position="26"/>
        <end position="140"/>
    </location>
</feature>
<dbReference type="InterPro" id="IPR015424">
    <property type="entry name" value="PyrdxlP-dep_Trfase"/>
</dbReference>
<dbReference type="GO" id="GO:0006527">
    <property type="term" value="P:L-arginine catabolic process"/>
    <property type="evidence" value="ECO:0007669"/>
    <property type="project" value="TreeGrafter"/>
</dbReference>
<dbReference type="SUPFAM" id="SSF55904">
    <property type="entry name" value="Ornithine decarboxylase C-terminal domain"/>
    <property type="match status" value="1"/>
</dbReference>
<dbReference type="GO" id="GO:0005829">
    <property type="term" value="C:cytosol"/>
    <property type="evidence" value="ECO:0007669"/>
    <property type="project" value="TreeGrafter"/>
</dbReference>
<dbReference type="InterPro" id="IPR011193">
    <property type="entry name" value="Orn/lys/arg_de-COase"/>
</dbReference>
<dbReference type="CDD" id="cd00615">
    <property type="entry name" value="Orn_deC_like"/>
    <property type="match status" value="1"/>
</dbReference>
<dbReference type="InterPro" id="IPR015421">
    <property type="entry name" value="PyrdxlP-dep_Trfase_major"/>
</dbReference>
<dbReference type="InterPro" id="IPR036633">
    <property type="entry name" value="Prn/Lys/Arg_de-COase_C_sf"/>
</dbReference>